<proteinExistence type="predicted"/>
<gene>
    <name evidence="2" type="ORF">BDV25DRAFT_6317</name>
</gene>
<dbReference type="Proteomes" id="UP000325780">
    <property type="component" value="Unassembled WGS sequence"/>
</dbReference>
<feature type="region of interest" description="Disordered" evidence="1">
    <location>
        <begin position="139"/>
        <end position="165"/>
    </location>
</feature>
<dbReference type="SUPFAM" id="SSF57850">
    <property type="entry name" value="RING/U-box"/>
    <property type="match status" value="1"/>
</dbReference>
<accession>A0A5N6TS38</accession>
<dbReference type="AlphaFoldDB" id="A0A5N6TS38"/>
<dbReference type="GO" id="GO:0061630">
    <property type="term" value="F:ubiquitin protein ligase activity"/>
    <property type="evidence" value="ECO:0007669"/>
    <property type="project" value="InterPro"/>
</dbReference>
<evidence type="ECO:0000313" key="3">
    <source>
        <dbReference type="Proteomes" id="UP000325780"/>
    </source>
</evidence>
<sequence>MHKSYLATILGLDPQIEHTCIASSSNRRCQKTISLEYRNRARGQLERGSRLFQLDQDVTSVLEQVASLLLCAGAHLQQTGEFVSKWQGILAERNKNRELEASHRRLLMPDGFREEADIDTVKDFYERVLASRKGRTGVERGAGNLKTSSEVGSTRDTKVAEQSGNVKVRPVQPQPVEGECAICLASLLQEVSGPLCSEYSGEEREPGAQYDAERWVWCRQFCGTNYHRTCMERWIEGRKSRQPSTRPTCPTCCAEWVS</sequence>
<keyword evidence="3" id="KW-1185">Reference proteome</keyword>
<dbReference type="PANTHER" id="PTHR21540:SF0">
    <property type="entry name" value="PHD FAMILY PROTEIN"/>
    <property type="match status" value="1"/>
</dbReference>
<dbReference type="InterPro" id="IPR013083">
    <property type="entry name" value="Znf_RING/FYVE/PHD"/>
</dbReference>
<dbReference type="Gene3D" id="3.30.40.10">
    <property type="entry name" value="Zinc/RING finger domain, C3HC4 (zinc finger)"/>
    <property type="match status" value="1"/>
</dbReference>
<dbReference type="EMBL" id="ML742132">
    <property type="protein sequence ID" value="KAE8149178.1"/>
    <property type="molecule type" value="Genomic_DNA"/>
</dbReference>
<organism evidence="2 3">
    <name type="scientific">Aspergillus avenaceus</name>
    <dbReference type="NCBI Taxonomy" id="36643"/>
    <lineage>
        <taxon>Eukaryota</taxon>
        <taxon>Fungi</taxon>
        <taxon>Dikarya</taxon>
        <taxon>Ascomycota</taxon>
        <taxon>Pezizomycotina</taxon>
        <taxon>Eurotiomycetes</taxon>
        <taxon>Eurotiomycetidae</taxon>
        <taxon>Eurotiales</taxon>
        <taxon>Aspergillaceae</taxon>
        <taxon>Aspergillus</taxon>
        <taxon>Aspergillus subgen. Circumdati</taxon>
    </lineage>
</organism>
<reference evidence="2 3" key="1">
    <citation type="submission" date="2019-04" db="EMBL/GenBank/DDBJ databases">
        <title>Friends and foes A comparative genomics study of 23 Aspergillus species from section Flavi.</title>
        <authorList>
            <consortium name="DOE Joint Genome Institute"/>
            <person name="Kjaerbolling I."/>
            <person name="Vesth T."/>
            <person name="Frisvad J.C."/>
            <person name="Nybo J.L."/>
            <person name="Theobald S."/>
            <person name="Kildgaard S."/>
            <person name="Isbrandt T."/>
            <person name="Kuo A."/>
            <person name="Sato A."/>
            <person name="Lyhne E.K."/>
            <person name="Kogle M.E."/>
            <person name="Wiebenga A."/>
            <person name="Kun R.S."/>
            <person name="Lubbers R.J."/>
            <person name="Makela M.R."/>
            <person name="Barry K."/>
            <person name="Chovatia M."/>
            <person name="Clum A."/>
            <person name="Daum C."/>
            <person name="Haridas S."/>
            <person name="He G."/>
            <person name="LaButti K."/>
            <person name="Lipzen A."/>
            <person name="Mondo S."/>
            <person name="Riley R."/>
            <person name="Salamov A."/>
            <person name="Simmons B.A."/>
            <person name="Magnuson J.K."/>
            <person name="Henrissat B."/>
            <person name="Mortensen U.H."/>
            <person name="Larsen T.O."/>
            <person name="Devries R.P."/>
            <person name="Grigoriev I.V."/>
            <person name="Machida M."/>
            <person name="Baker S.E."/>
            <person name="Andersen M.R."/>
        </authorList>
    </citation>
    <scope>NUCLEOTIDE SEQUENCE [LARGE SCALE GENOMIC DNA]</scope>
    <source>
        <strain evidence="2 3">IBT 18842</strain>
    </source>
</reference>
<protein>
    <recommendedName>
        <fullName evidence="4">RING-type domain-containing protein</fullName>
    </recommendedName>
</protein>
<evidence type="ECO:0000256" key="1">
    <source>
        <dbReference type="SAM" id="MobiDB-lite"/>
    </source>
</evidence>
<name>A0A5N6TS38_ASPAV</name>
<evidence type="ECO:0008006" key="4">
    <source>
        <dbReference type="Google" id="ProtNLM"/>
    </source>
</evidence>
<dbReference type="PANTHER" id="PTHR21540">
    <property type="entry name" value="RING FINGER AND SWIM DOMAIN-CONTAINING PROTEIN 2"/>
    <property type="match status" value="1"/>
</dbReference>
<dbReference type="OrthoDB" id="8062037at2759"/>
<dbReference type="InterPro" id="IPR039903">
    <property type="entry name" value="Zswim2"/>
</dbReference>
<evidence type="ECO:0000313" key="2">
    <source>
        <dbReference type="EMBL" id="KAE8149178.1"/>
    </source>
</evidence>